<sequence length="453" mass="52476">MLCELHYLLSVYQQESLTDNNATYDVSKGSVTDKTAGMPNLNRGERKSRKQYEAEHPFYAEVNEVTSPEPYKRFLDSNPATKRSANVKLHRNVALEGSASPEGIEYSTNKQFCTHEYSAPSNEAILQGQPVTEEKKSLRQLRGNGTEEHFGRRESFLGECNQRTKESDVDFEELLTSMQLQLKKTQTRLAQTESTLSSLQVEYDILSNSFESASQEVERLQAENSELREKFSKLISTKDNIPSVTESENVYRWRTLFQKAVKKLAEERQSRVQAETEKKRALKELEIFEEDIMKRFIALRDQAKSRVKEMKAWTNQMEQIRELLETLPPKLRTAHPCSNEKPKLLHSQATGYREHLNGNNKESKPAKYYNSNTAKSRDVGNTETDHVEGSTLNRVEEELASGHETEGRLLEHWRADAQRLIENFQLFQEENLLQLTSQSERPERLKKRECRYR</sequence>
<feature type="coiled-coil region" evidence="1">
    <location>
        <begin position="175"/>
        <end position="237"/>
    </location>
</feature>
<dbReference type="KEGG" id="gsl:Gasu_06730"/>
<keyword evidence="4" id="KW-1185">Reference proteome</keyword>
<dbReference type="AlphaFoldDB" id="M2Y8U7"/>
<dbReference type="OrthoDB" id="10393312at2759"/>
<dbReference type="Proteomes" id="UP000030680">
    <property type="component" value="Unassembled WGS sequence"/>
</dbReference>
<dbReference type="EMBL" id="KB454487">
    <property type="protein sequence ID" value="EME32264.1"/>
    <property type="molecule type" value="Genomic_DNA"/>
</dbReference>
<evidence type="ECO:0000256" key="2">
    <source>
        <dbReference type="SAM" id="MobiDB-lite"/>
    </source>
</evidence>
<feature type="compositionally biased region" description="Basic and acidic residues" evidence="2">
    <location>
        <begin position="354"/>
        <end position="365"/>
    </location>
</feature>
<evidence type="ECO:0000313" key="4">
    <source>
        <dbReference type="Proteomes" id="UP000030680"/>
    </source>
</evidence>
<dbReference type="RefSeq" id="XP_005708784.1">
    <property type="nucleotide sequence ID" value="XM_005708727.1"/>
</dbReference>
<accession>M2Y8U7</accession>
<feature type="region of interest" description="Disordered" evidence="2">
    <location>
        <begin position="354"/>
        <end position="389"/>
    </location>
</feature>
<gene>
    <name evidence="3" type="ORF">Gasu_06730</name>
</gene>
<name>M2Y8U7_GALSU</name>
<keyword evidence="1" id="KW-0175">Coiled coil</keyword>
<feature type="compositionally biased region" description="Basic and acidic residues" evidence="2">
    <location>
        <begin position="375"/>
        <end position="389"/>
    </location>
</feature>
<dbReference type="GeneID" id="17090856"/>
<dbReference type="Gramene" id="EME32264">
    <property type="protein sequence ID" value="EME32264"/>
    <property type="gene ID" value="Gasu_06730"/>
</dbReference>
<protein>
    <submittedName>
        <fullName evidence="3">Uncharacterized protein</fullName>
    </submittedName>
</protein>
<feature type="region of interest" description="Disordered" evidence="2">
    <location>
        <begin position="30"/>
        <end position="50"/>
    </location>
</feature>
<organism evidence="3 4">
    <name type="scientific">Galdieria sulphuraria</name>
    <name type="common">Red alga</name>
    <dbReference type="NCBI Taxonomy" id="130081"/>
    <lineage>
        <taxon>Eukaryota</taxon>
        <taxon>Rhodophyta</taxon>
        <taxon>Bangiophyceae</taxon>
        <taxon>Galdieriales</taxon>
        <taxon>Galdieriaceae</taxon>
        <taxon>Galdieria</taxon>
    </lineage>
</organism>
<proteinExistence type="predicted"/>
<feature type="coiled-coil region" evidence="1">
    <location>
        <begin position="264"/>
        <end position="291"/>
    </location>
</feature>
<evidence type="ECO:0000313" key="3">
    <source>
        <dbReference type="EMBL" id="EME32264.1"/>
    </source>
</evidence>
<reference evidence="4" key="1">
    <citation type="journal article" date="2013" name="Science">
        <title>Gene transfer from bacteria and archaea facilitated evolution of an extremophilic eukaryote.</title>
        <authorList>
            <person name="Schonknecht G."/>
            <person name="Chen W.H."/>
            <person name="Ternes C.M."/>
            <person name="Barbier G.G."/>
            <person name="Shrestha R.P."/>
            <person name="Stanke M."/>
            <person name="Brautigam A."/>
            <person name="Baker B.J."/>
            <person name="Banfield J.F."/>
            <person name="Garavito R.M."/>
            <person name="Carr K."/>
            <person name="Wilkerson C."/>
            <person name="Rensing S.A."/>
            <person name="Gagneul D."/>
            <person name="Dickenson N.E."/>
            <person name="Oesterhelt C."/>
            <person name="Lercher M.J."/>
            <person name="Weber A.P."/>
        </authorList>
    </citation>
    <scope>NUCLEOTIDE SEQUENCE [LARGE SCALE GENOMIC DNA]</scope>
    <source>
        <strain evidence="4">074W</strain>
    </source>
</reference>
<evidence type="ECO:0000256" key="1">
    <source>
        <dbReference type="SAM" id="Coils"/>
    </source>
</evidence>